<dbReference type="InterPro" id="IPR023458">
    <property type="entry name" value="Met-tRNA_ligase_1"/>
</dbReference>
<dbReference type="InterPro" id="IPR012340">
    <property type="entry name" value="NA-bd_OB-fold"/>
</dbReference>
<feature type="domain" description="TRNA-binding" evidence="16">
    <location>
        <begin position="1334"/>
        <end position="1435"/>
    </location>
</feature>
<dbReference type="PRINTS" id="PR01041">
    <property type="entry name" value="TRNASYNTHMET"/>
</dbReference>
<dbReference type="CDD" id="cd00814">
    <property type="entry name" value="MetRS_core"/>
    <property type="match status" value="2"/>
</dbReference>
<dbReference type="Gene3D" id="2.40.50.140">
    <property type="entry name" value="Nucleic acid-binding proteins"/>
    <property type="match status" value="3"/>
</dbReference>
<dbReference type="GO" id="GO:0048608">
    <property type="term" value="P:reproductive structure development"/>
    <property type="evidence" value="ECO:0007669"/>
    <property type="project" value="UniProtKB-ARBA"/>
</dbReference>
<dbReference type="GO" id="GO:0009791">
    <property type="term" value="P:post-embryonic development"/>
    <property type="evidence" value="ECO:0007669"/>
    <property type="project" value="UniProtKB-ARBA"/>
</dbReference>
<protein>
    <recommendedName>
        <fullName evidence="3">methionine--tRNA ligase</fullName>
        <ecNumber evidence="3">6.1.1.10</ecNumber>
    </recommendedName>
    <alternativeName>
        <fullName evidence="12">Methionyl-tRNA synthetase</fullName>
    </alternativeName>
</protein>
<dbReference type="Proteomes" id="UP000245207">
    <property type="component" value="Unassembled WGS sequence"/>
</dbReference>
<feature type="compositionally biased region" description="Basic and acidic residues" evidence="15">
    <location>
        <begin position="536"/>
        <end position="545"/>
    </location>
</feature>
<feature type="region of interest" description="Disordered" evidence="15">
    <location>
        <begin position="536"/>
        <end position="558"/>
    </location>
</feature>
<keyword evidence="8" id="KW-0067">ATP-binding</keyword>
<keyword evidence="11 17" id="KW-0030">Aminoacyl-tRNA synthetase</keyword>
<gene>
    <name evidence="17" type="ORF">CTI12_AA050020</name>
</gene>
<keyword evidence="6" id="KW-0436">Ligase</keyword>
<evidence type="ECO:0000313" key="17">
    <source>
        <dbReference type="EMBL" id="PWA95506.1"/>
    </source>
</evidence>
<dbReference type="SUPFAM" id="SSF47323">
    <property type="entry name" value="Anticodon-binding domain of a subclass of class I aminoacyl-tRNA synthetases"/>
    <property type="match status" value="2"/>
</dbReference>
<comment type="catalytic activity">
    <reaction evidence="13">
        <text>tRNA(Met) + L-methionine + ATP = L-methionyl-tRNA(Met) + AMP + diphosphate</text>
        <dbReference type="Rhea" id="RHEA:13481"/>
        <dbReference type="Rhea" id="RHEA-COMP:9667"/>
        <dbReference type="Rhea" id="RHEA-COMP:9698"/>
        <dbReference type="ChEBI" id="CHEBI:30616"/>
        <dbReference type="ChEBI" id="CHEBI:33019"/>
        <dbReference type="ChEBI" id="CHEBI:57844"/>
        <dbReference type="ChEBI" id="CHEBI:78442"/>
        <dbReference type="ChEBI" id="CHEBI:78530"/>
        <dbReference type="ChEBI" id="CHEBI:456215"/>
        <dbReference type="EC" id="6.1.1.10"/>
    </reaction>
</comment>
<accession>A0A2U1QBW8</accession>
<dbReference type="FunFam" id="2.40.50.140:FF:000047">
    <property type="entry name" value="tyrosine--tRNA ligase, cytoplasmic isoform X2"/>
    <property type="match status" value="1"/>
</dbReference>
<dbReference type="InterPro" id="IPR009080">
    <property type="entry name" value="tRNAsynth_Ia_anticodon-bd"/>
</dbReference>
<keyword evidence="18" id="KW-1185">Reference proteome</keyword>
<feature type="compositionally biased region" description="Low complexity" evidence="15">
    <location>
        <begin position="546"/>
        <end position="558"/>
    </location>
</feature>
<name>A0A2U1QBW8_ARTAN</name>
<dbReference type="InterPro" id="IPR002547">
    <property type="entry name" value="tRNA-bd_dom"/>
</dbReference>
<dbReference type="PANTHER" id="PTHR45765">
    <property type="entry name" value="METHIONINE--TRNA LIGASE"/>
    <property type="match status" value="1"/>
</dbReference>
<dbReference type="Pfam" id="PF01588">
    <property type="entry name" value="tRNA_bind"/>
    <property type="match status" value="2"/>
</dbReference>
<proteinExistence type="inferred from homology"/>
<keyword evidence="4" id="KW-0963">Cytoplasm</keyword>
<comment type="subcellular location">
    <subcellularLocation>
        <location evidence="1">Cytoplasm</location>
    </subcellularLocation>
</comment>
<dbReference type="GO" id="GO:0006431">
    <property type="term" value="P:methionyl-tRNA aminoacylation"/>
    <property type="evidence" value="ECO:0007669"/>
    <property type="project" value="InterPro"/>
</dbReference>
<dbReference type="InterPro" id="IPR033911">
    <property type="entry name" value="MetRS_core"/>
</dbReference>
<feature type="region of interest" description="Disordered" evidence="15">
    <location>
        <begin position="1302"/>
        <end position="1327"/>
    </location>
</feature>
<dbReference type="Gene3D" id="1.10.730.10">
    <property type="entry name" value="Isoleucyl-tRNA Synthetase, Domain 1"/>
    <property type="match status" value="2"/>
</dbReference>
<evidence type="ECO:0000256" key="5">
    <source>
        <dbReference type="ARBA" id="ARBA00022555"/>
    </source>
</evidence>
<dbReference type="SUPFAM" id="SSF57770">
    <property type="entry name" value="Methionyl-tRNA synthetase (MetRS), Zn-domain"/>
    <property type="match status" value="2"/>
</dbReference>
<organism evidence="17 18">
    <name type="scientific">Artemisia annua</name>
    <name type="common">Sweet wormwood</name>
    <dbReference type="NCBI Taxonomy" id="35608"/>
    <lineage>
        <taxon>Eukaryota</taxon>
        <taxon>Viridiplantae</taxon>
        <taxon>Streptophyta</taxon>
        <taxon>Embryophyta</taxon>
        <taxon>Tracheophyta</taxon>
        <taxon>Spermatophyta</taxon>
        <taxon>Magnoliopsida</taxon>
        <taxon>eudicotyledons</taxon>
        <taxon>Gunneridae</taxon>
        <taxon>Pentapetalae</taxon>
        <taxon>asterids</taxon>
        <taxon>campanulids</taxon>
        <taxon>Asterales</taxon>
        <taxon>Asteraceae</taxon>
        <taxon>Asteroideae</taxon>
        <taxon>Anthemideae</taxon>
        <taxon>Artemisiinae</taxon>
        <taxon>Artemisia</taxon>
    </lineage>
</organism>
<dbReference type="SUPFAM" id="SSF50249">
    <property type="entry name" value="Nucleic acid-binding proteins"/>
    <property type="match status" value="2"/>
</dbReference>
<evidence type="ECO:0000256" key="12">
    <source>
        <dbReference type="ARBA" id="ARBA00030904"/>
    </source>
</evidence>
<dbReference type="CDD" id="cd02799">
    <property type="entry name" value="tRNA_bind_EMAP-II_like"/>
    <property type="match status" value="1"/>
</dbReference>
<dbReference type="Gene3D" id="3.40.50.620">
    <property type="entry name" value="HUPs"/>
    <property type="match status" value="2"/>
</dbReference>
<dbReference type="GO" id="GO:0005524">
    <property type="term" value="F:ATP binding"/>
    <property type="evidence" value="ECO:0007669"/>
    <property type="project" value="UniProtKB-KW"/>
</dbReference>
<dbReference type="InterPro" id="IPR041872">
    <property type="entry name" value="Anticodon_Met"/>
</dbReference>
<evidence type="ECO:0000256" key="10">
    <source>
        <dbReference type="ARBA" id="ARBA00022917"/>
    </source>
</evidence>
<feature type="domain" description="TRNA-binding" evidence="16">
    <location>
        <begin position="563"/>
        <end position="665"/>
    </location>
</feature>
<keyword evidence="7" id="KW-0547">Nucleotide-binding</keyword>
<dbReference type="GO" id="GO:0005829">
    <property type="term" value="C:cytosol"/>
    <property type="evidence" value="ECO:0007669"/>
    <property type="project" value="TreeGrafter"/>
</dbReference>
<comment type="caution">
    <text evidence="17">The sequence shown here is derived from an EMBL/GenBank/DDBJ whole genome shotgun (WGS) entry which is preliminary data.</text>
</comment>
<dbReference type="NCBIfam" id="NF001100">
    <property type="entry name" value="PRK00133.1"/>
    <property type="match status" value="1"/>
</dbReference>
<dbReference type="NCBIfam" id="TIGR00398">
    <property type="entry name" value="metG"/>
    <property type="match status" value="2"/>
</dbReference>
<dbReference type="InterPro" id="IPR001412">
    <property type="entry name" value="aa-tRNA-synth_I_CS"/>
</dbReference>
<dbReference type="OrthoDB" id="5844513at2759"/>
<evidence type="ECO:0000256" key="13">
    <source>
        <dbReference type="ARBA" id="ARBA00047364"/>
    </source>
</evidence>
<dbReference type="PROSITE" id="PS50886">
    <property type="entry name" value="TRBD"/>
    <property type="match status" value="2"/>
</dbReference>
<dbReference type="InterPro" id="IPR014729">
    <property type="entry name" value="Rossmann-like_a/b/a_fold"/>
</dbReference>
<dbReference type="Pfam" id="PF09334">
    <property type="entry name" value="tRNA-synt_1g"/>
    <property type="match status" value="2"/>
</dbReference>
<sequence length="1494" mass="168570">MDLDEYGTATETKAFQENSTPKEICDKYHAIHREVYEWFDISFDEFGRTSTPQQTEICQAIFNKLLENNWLSENKMQQLYCDTCSKFLADRLVEGSCPKPGCKNGSARGDQCDVCDKLLSPTELINPRCKVCATSPRIRDTEHLFLELPLLEAKLREYIMSVKGSWSENAIDTTANWFKEGLRHRCITRDLKWGVPVPLEKFKDKVFYVWFDAPIGYVSITKCYTEEWEKWWKNPQNVELYQFMGKDNIPFHTVMFPSTLIGTGESWTMMKTVSVTEYLTYEKDKFSKSKGVGVFGNDVKDTGIPVEVWRYYLLTNRPEAKDTTFAWADLKEKLNSDLLHNLGNFINRVLSFIAKPDLGDGKGSGYNSIIPDAPCADSHPLTREFAEKIGDLVDQYVKAMEKVELKKGLEHVIKISDKGNKYLQKSQFWKLYKEDLPSCSIVMRTSVIKQLNRPLPLSLSDEEGDVVVKAKSPWEIIPVGHKIGTPAPLFTGLNDEEVEFFRNKFAGSQADRADRAVKEEAEAKDVTEKLNTTKITDEGGTKECSSKSSTEAKTQAAAEQELTISRLDIRVGVIMEVQKHPDADSLYVEKIDVGEEQPRTVVSGLVKHIPLEEMQVELVEPPASAVIGERVTFSGFDGKPDDVLNPKKKVWETLQVDLHTGKDLVACYKDIPFTTSAGVCKKAFSGLKIGLRATFNLSRRQALTMDNNNTTTTTSQKPAKLPIPGKRNILITSALPYVNNVPHLGNIIGCVLSADVYARYCRLRGYNAIYICGTDEYGTATETKAFQENSTPKEICDKYHAIHREVYEWFDISFDEFGRTSTPQQTEICQAIFNKLLENNWLSENKMQQLYCDTCSKFLADRLVEGSCPKPGCKNGSARGDQCDVCDKLLSPTELINPRCKVCATSPRIRDTEHLFLELPLLEAKLREYIMSVKGSWSENAIDTTANWFKEGLRHRCITRDLKWGVPVPLEKFKDKVFYVWFDAPIGYVSITKCYTEEWEKWWKNPQNVELYQFMGKDNIPFHTVMFPSTLIGTGESWTMMKTVSVTEYLTYEKDKFSKSKGVGVFGNDVKDTGIPVEVWRYYLLTNRPEAKDTTFAWADLKEKLNSDLLHNLGNFINRVLSFIAKPDLGDGKGSGYNSIIPDAPCADSHPLTREFAEKIGDLVDQYVKAMEKVELKKGLEHVIKISDKGNKYLQKSQFWKLYKEDLPSCSIVMRTSVIKQLNRPLPLSLSDEEGDVVVKAKSPWEIIPVGHKIGTPAPLFTGLNDEEVEFFRNKFAGSQADRADRAVKEEAEAKNVTEKLNTTKITDEGGTKECSSKSSTEAKTQAAAEQELTIGRLDIRVGVIMEVQKHPDADSLYVEKIDVGEEQPRTVVSGLVKHIPLEEMQNRKVCVLCNLKPATMRGIKSHAMVLCATTSDKVELVEPPASAVIGERVTFSGFNGKPDDVLNPKKKVWETLQVDLHTDKDLVACYKDIPFTTSAGVCKVLSISDGIIR</sequence>
<evidence type="ECO:0000256" key="9">
    <source>
        <dbReference type="ARBA" id="ARBA00022884"/>
    </source>
</evidence>
<evidence type="ECO:0000256" key="4">
    <source>
        <dbReference type="ARBA" id="ARBA00022490"/>
    </source>
</evidence>
<evidence type="ECO:0000313" key="18">
    <source>
        <dbReference type="Proteomes" id="UP000245207"/>
    </source>
</evidence>
<dbReference type="InterPro" id="IPR014758">
    <property type="entry name" value="Met-tRNA_synth"/>
</dbReference>
<keyword evidence="9 14" id="KW-0694">RNA-binding</keyword>
<evidence type="ECO:0000259" key="16">
    <source>
        <dbReference type="PROSITE" id="PS50886"/>
    </source>
</evidence>
<evidence type="ECO:0000256" key="14">
    <source>
        <dbReference type="PROSITE-ProRule" id="PRU00209"/>
    </source>
</evidence>
<keyword evidence="10" id="KW-0648">Protein biosynthesis</keyword>
<dbReference type="Pfam" id="PF19303">
    <property type="entry name" value="Anticodon_3"/>
    <property type="match status" value="2"/>
</dbReference>
<dbReference type="InterPro" id="IPR015413">
    <property type="entry name" value="Methionyl/Leucyl_tRNA_Synth"/>
</dbReference>
<dbReference type="CDD" id="cd07957">
    <property type="entry name" value="Anticodon_Ia_Met"/>
    <property type="match status" value="2"/>
</dbReference>
<dbReference type="GO" id="GO:0004825">
    <property type="term" value="F:methionine-tRNA ligase activity"/>
    <property type="evidence" value="ECO:0007669"/>
    <property type="project" value="UniProtKB-EC"/>
</dbReference>
<evidence type="ECO:0000256" key="11">
    <source>
        <dbReference type="ARBA" id="ARBA00023146"/>
    </source>
</evidence>
<dbReference type="Gene3D" id="2.20.28.20">
    <property type="entry name" value="Methionyl-tRNA synthetase, Zn-domain"/>
    <property type="match status" value="2"/>
</dbReference>
<dbReference type="PANTHER" id="PTHR45765:SF1">
    <property type="entry name" value="METHIONINE--TRNA LIGASE, CYTOPLASMIC"/>
    <property type="match status" value="1"/>
</dbReference>
<dbReference type="FunFam" id="2.20.28.20:FF:000001">
    <property type="entry name" value="Methionine--tRNA ligase"/>
    <property type="match status" value="2"/>
</dbReference>
<dbReference type="GO" id="GO:0017101">
    <property type="term" value="C:aminoacyl-tRNA synthetase multienzyme complex"/>
    <property type="evidence" value="ECO:0007669"/>
    <property type="project" value="TreeGrafter"/>
</dbReference>
<dbReference type="EMBL" id="PKPP01000237">
    <property type="protein sequence ID" value="PWA95506.1"/>
    <property type="molecule type" value="Genomic_DNA"/>
</dbReference>
<keyword evidence="5 14" id="KW-0820">tRNA-binding</keyword>
<dbReference type="SUPFAM" id="SSF52374">
    <property type="entry name" value="Nucleotidylyl transferase"/>
    <property type="match status" value="2"/>
</dbReference>
<reference evidence="17 18" key="1">
    <citation type="journal article" date="2018" name="Mol. Plant">
        <title>The genome of Artemisia annua provides insight into the evolution of Asteraceae family and artemisinin biosynthesis.</title>
        <authorList>
            <person name="Shen Q."/>
            <person name="Zhang L."/>
            <person name="Liao Z."/>
            <person name="Wang S."/>
            <person name="Yan T."/>
            <person name="Shi P."/>
            <person name="Liu M."/>
            <person name="Fu X."/>
            <person name="Pan Q."/>
            <person name="Wang Y."/>
            <person name="Lv Z."/>
            <person name="Lu X."/>
            <person name="Zhang F."/>
            <person name="Jiang W."/>
            <person name="Ma Y."/>
            <person name="Chen M."/>
            <person name="Hao X."/>
            <person name="Li L."/>
            <person name="Tang Y."/>
            <person name="Lv G."/>
            <person name="Zhou Y."/>
            <person name="Sun X."/>
            <person name="Brodelius P.E."/>
            <person name="Rose J.K.C."/>
            <person name="Tang K."/>
        </authorList>
    </citation>
    <scope>NUCLEOTIDE SEQUENCE [LARGE SCALE GENOMIC DNA]</scope>
    <source>
        <strain evidence="18">cv. Huhao1</strain>
        <tissue evidence="17">Leaf</tissue>
    </source>
</reference>
<evidence type="ECO:0000256" key="2">
    <source>
        <dbReference type="ARBA" id="ARBA00005594"/>
    </source>
</evidence>
<feature type="compositionally biased region" description="Basic and acidic residues" evidence="15">
    <location>
        <begin position="1306"/>
        <end position="1316"/>
    </location>
</feature>
<dbReference type="STRING" id="35608.A0A2U1QBW8"/>
<feature type="compositionally biased region" description="Low complexity" evidence="15">
    <location>
        <begin position="1317"/>
        <end position="1327"/>
    </location>
</feature>
<evidence type="ECO:0000256" key="7">
    <source>
        <dbReference type="ARBA" id="ARBA00022741"/>
    </source>
</evidence>
<dbReference type="GO" id="GO:0000049">
    <property type="term" value="F:tRNA binding"/>
    <property type="evidence" value="ECO:0007669"/>
    <property type="project" value="UniProtKB-UniRule"/>
</dbReference>
<evidence type="ECO:0000256" key="3">
    <source>
        <dbReference type="ARBA" id="ARBA00012838"/>
    </source>
</evidence>
<dbReference type="InterPro" id="IPR029038">
    <property type="entry name" value="MetRS_Zn"/>
</dbReference>
<dbReference type="PROSITE" id="PS00178">
    <property type="entry name" value="AA_TRNA_LIGASE_I"/>
    <property type="match status" value="1"/>
</dbReference>
<evidence type="ECO:0000256" key="1">
    <source>
        <dbReference type="ARBA" id="ARBA00004496"/>
    </source>
</evidence>
<evidence type="ECO:0000256" key="8">
    <source>
        <dbReference type="ARBA" id="ARBA00022840"/>
    </source>
</evidence>
<comment type="similarity">
    <text evidence="2">Belongs to the class-I aminoacyl-tRNA synthetase family.</text>
</comment>
<evidence type="ECO:0000256" key="6">
    <source>
        <dbReference type="ARBA" id="ARBA00022598"/>
    </source>
</evidence>
<evidence type="ECO:0000256" key="15">
    <source>
        <dbReference type="SAM" id="MobiDB-lite"/>
    </source>
</evidence>
<dbReference type="EC" id="6.1.1.10" evidence="3"/>